<sequence length="33" mass="3754">MKGNLTASFVILDQSLNFYLNKITKNLNLLLLT</sequence>
<evidence type="ECO:0000313" key="1">
    <source>
        <dbReference type="EMBL" id="SUB87719.1"/>
    </source>
</evidence>
<protein>
    <submittedName>
        <fullName evidence="1">Uncharacterized protein</fullName>
    </submittedName>
</protein>
<dbReference type="AlphaFoldDB" id="A0A379E582"/>
<name>A0A379E582_9BACT</name>
<reference evidence="1 2" key="1">
    <citation type="submission" date="2018-06" db="EMBL/GenBank/DDBJ databases">
        <authorList>
            <consortium name="Pathogen Informatics"/>
            <person name="Doyle S."/>
        </authorList>
    </citation>
    <scope>NUCLEOTIDE SEQUENCE [LARGE SCALE GENOMIC DNA]</scope>
    <source>
        <strain evidence="1 2">NCTC13067</strain>
    </source>
</reference>
<organism evidence="1 2">
    <name type="scientific">Prevotella denticola</name>
    <dbReference type="NCBI Taxonomy" id="28129"/>
    <lineage>
        <taxon>Bacteria</taxon>
        <taxon>Pseudomonadati</taxon>
        <taxon>Bacteroidota</taxon>
        <taxon>Bacteroidia</taxon>
        <taxon>Bacteroidales</taxon>
        <taxon>Prevotellaceae</taxon>
        <taxon>Prevotella</taxon>
    </lineage>
</organism>
<dbReference type="EMBL" id="UGTM01000001">
    <property type="protein sequence ID" value="SUB87719.1"/>
    <property type="molecule type" value="Genomic_DNA"/>
</dbReference>
<gene>
    <name evidence="1" type="ORF">NCTC13067_01399</name>
</gene>
<proteinExistence type="predicted"/>
<dbReference type="Proteomes" id="UP000255469">
    <property type="component" value="Unassembled WGS sequence"/>
</dbReference>
<evidence type="ECO:0000313" key="2">
    <source>
        <dbReference type="Proteomes" id="UP000255469"/>
    </source>
</evidence>
<accession>A0A379E582</accession>